<evidence type="ECO:0000256" key="2">
    <source>
        <dbReference type="ARBA" id="ARBA00006653"/>
    </source>
</evidence>
<comment type="caution">
    <text evidence="9">The sequence shown here is derived from an EMBL/GenBank/DDBJ whole genome shotgun (WGS) entry which is preliminary data.</text>
</comment>
<keyword evidence="7" id="KW-0472">Membrane</keyword>
<evidence type="ECO:0000256" key="1">
    <source>
        <dbReference type="ARBA" id="ARBA00004395"/>
    </source>
</evidence>
<keyword evidence="6" id="KW-0333">Golgi apparatus</keyword>
<name>A0AAV8WFB2_9CUCU</name>
<dbReference type="GO" id="GO:0017119">
    <property type="term" value="C:Golgi transport complex"/>
    <property type="evidence" value="ECO:0007669"/>
    <property type="project" value="InterPro"/>
</dbReference>
<evidence type="ECO:0000313" key="10">
    <source>
        <dbReference type="Proteomes" id="UP001159042"/>
    </source>
</evidence>
<keyword evidence="4" id="KW-0813">Transport</keyword>
<evidence type="ECO:0000256" key="3">
    <source>
        <dbReference type="ARBA" id="ARBA00020978"/>
    </source>
</evidence>
<dbReference type="GO" id="GO:0006891">
    <property type="term" value="P:intra-Golgi vesicle-mediated transport"/>
    <property type="evidence" value="ECO:0007669"/>
    <property type="project" value="InterPro"/>
</dbReference>
<dbReference type="InterPro" id="IPR033370">
    <property type="entry name" value="COG1"/>
</dbReference>
<accession>A0AAV8WFB2</accession>
<feature type="region of interest" description="Disordered" evidence="8">
    <location>
        <begin position="828"/>
        <end position="860"/>
    </location>
</feature>
<evidence type="ECO:0000256" key="8">
    <source>
        <dbReference type="SAM" id="MobiDB-lite"/>
    </source>
</evidence>
<evidence type="ECO:0000256" key="5">
    <source>
        <dbReference type="ARBA" id="ARBA00022927"/>
    </source>
</evidence>
<evidence type="ECO:0000313" key="9">
    <source>
        <dbReference type="EMBL" id="KAJ8925268.1"/>
    </source>
</evidence>
<dbReference type="GO" id="GO:0000139">
    <property type="term" value="C:Golgi membrane"/>
    <property type="evidence" value="ECO:0007669"/>
    <property type="project" value="UniProtKB-SubCell"/>
</dbReference>
<sequence>MHRNSSELLELDIDTLFEERSIAEIVEIGKLLDAEIERKRSELRSMVGDRYKDVLAASDAIISMKTISQEIVTNIDKITNICEALVSNTLASDPEDSLEVDKNKFEDRTLAVQIRLAIFINEQIWIALDEENNLEAAQCYLLAQHIYTGLSLLKKEVLDRIPLLQQIKHNLVVLRSKVLEKIKEKLESVEITAQETSENLNALILLENQSCDDLLSIFIKHRQTALITVINSSYSSVRIQVSSMVRCLITTIQLLHNCFICTEKGNKGLIWQQLSDIVADSAPHTLSKLELPVTQLTSYIPEIIKQFRPKCRSLENSDSSLKNAKEVLENWLKTTQKTIIDGLEKSLKLITNIRGLHLVREECLKIGLPDNWEQICAETYLNENFNVWYYFFQNLISARCRELISMKVSNIIDEVQKHISDTLENIRVSDKSEADLRWYAWNEDGNDVSKNDNSHLGLTMKIKGYSQNIVELCNKVDKRYLKLLEDVSPYLYGKEFSDDIKFSVVFKDYKFKRKHVDKDEIEYHLRVECTSRSTQIADFIKDIALKGAEDLVVKAIFCARFLQAVSILCPNFNKCCTFNNTSDDWLKICDMFNKSSHILWQYWVKNTVSRTEKEVDKLNNISPKYMIKILSRWDEIEIQEETEEKIFKSHIKVPLKPSLVLSDLLEMLINNLNFILAHTLPKPIHLQYIEQNMSVILGQYKKMQDKDLSQTQALQFLFDVKYLTTLCVPRENIQLINCSQEICDKFRSRVDPFDLDVFYSYLQNNVKRAVIQSQMTMGCLIPSFNQLASLGLPEKSKEQEKIPSILAVTSSSSLSWFPLLPVTVPSQKTPGGVPALKKDVKESNQKSSKASKRGNDPASVMRQSAASLFGGLATDWFS</sequence>
<organism evidence="9 10">
    <name type="scientific">Exocentrus adspersus</name>
    <dbReference type="NCBI Taxonomy" id="1586481"/>
    <lineage>
        <taxon>Eukaryota</taxon>
        <taxon>Metazoa</taxon>
        <taxon>Ecdysozoa</taxon>
        <taxon>Arthropoda</taxon>
        <taxon>Hexapoda</taxon>
        <taxon>Insecta</taxon>
        <taxon>Pterygota</taxon>
        <taxon>Neoptera</taxon>
        <taxon>Endopterygota</taxon>
        <taxon>Coleoptera</taxon>
        <taxon>Polyphaga</taxon>
        <taxon>Cucujiformia</taxon>
        <taxon>Chrysomeloidea</taxon>
        <taxon>Cerambycidae</taxon>
        <taxon>Lamiinae</taxon>
        <taxon>Acanthocinini</taxon>
        <taxon>Exocentrus</taxon>
    </lineage>
</organism>
<keyword evidence="5" id="KW-0653">Protein transport</keyword>
<dbReference type="PANTHER" id="PTHR31658:SF0">
    <property type="entry name" value="CONSERVED OLIGOMERIC GOLGI COMPLEX SUBUNIT 1"/>
    <property type="match status" value="1"/>
</dbReference>
<protein>
    <recommendedName>
        <fullName evidence="3">Conserved oligomeric Golgi complex subunit 1</fullName>
    </recommendedName>
</protein>
<evidence type="ECO:0000256" key="7">
    <source>
        <dbReference type="ARBA" id="ARBA00023136"/>
    </source>
</evidence>
<comment type="similarity">
    <text evidence="2">Belongs to the COG1 family.</text>
</comment>
<dbReference type="AlphaFoldDB" id="A0AAV8WFB2"/>
<dbReference type="Pfam" id="PF08700">
    <property type="entry name" value="VPS51_Exo84_N"/>
    <property type="match status" value="1"/>
</dbReference>
<evidence type="ECO:0000256" key="6">
    <source>
        <dbReference type="ARBA" id="ARBA00023034"/>
    </source>
</evidence>
<dbReference type="PANTHER" id="PTHR31658">
    <property type="entry name" value="CONSERVED OLIGOMERIC GOLGI COMPLEX SUBUNIT 1"/>
    <property type="match status" value="1"/>
</dbReference>
<evidence type="ECO:0000256" key="4">
    <source>
        <dbReference type="ARBA" id="ARBA00022448"/>
    </source>
</evidence>
<proteinExistence type="inferred from homology"/>
<dbReference type="EMBL" id="JANEYG010000001">
    <property type="protein sequence ID" value="KAJ8925268.1"/>
    <property type="molecule type" value="Genomic_DNA"/>
</dbReference>
<dbReference type="GO" id="GO:0015031">
    <property type="term" value="P:protein transport"/>
    <property type="evidence" value="ECO:0007669"/>
    <property type="project" value="UniProtKB-KW"/>
</dbReference>
<gene>
    <name evidence="9" type="ORF">NQ315_009096</name>
</gene>
<keyword evidence="10" id="KW-1185">Reference proteome</keyword>
<reference evidence="9 10" key="1">
    <citation type="journal article" date="2023" name="Insect Mol. Biol.">
        <title>Genome sequencing provides insights into the evolution of gene families encoding plant cell wall-degrading enzymes in longhorned beetles.</title>
        <authorList>
            <person name="Shin N.R."/>
            <person name="Okamura Y."/>
            <person name="Kirsch R."/>
            <person name="Pauchet Y."/>
        </authorList>
    </citation>
    <scope>NUCLEOTIDE SEQUENCE [LARGE SCALE GENOMIC DNA]</scope>
    <source>
        <strain evidence="9">EAD_L_NR</strain>
    </source>
</reference>
<comment type="subcellular location">
    <subcellularLocation>
        <location evidence="1">Golgi apparatus membrane</location>
        <topology evidence="1">Peripheral membrane protein</topology>
    </subcellularLocation>
</comment>
<dbReference type="Proteomes" id="UP001159042">
    <property type="component" value="Unassembled WGS sequence"/>
</dbReference>